<evidence type="ECO:0000259" key="3">
    <source>
        <dbReference type="Pfam" id="PF13579"/>
    </source>
</evidence>
<proteinExistence type="predicted"/>
<dbReference type="GO" id="GO:0016757">
    <property type="term" value="F:glycosyltransferase activity"/>
    <property type="evidence" value="ECO:0007669"/>
    <property type="project" value="InterPro"/>
</dbReference>
<dbReference type="EMBL" id="LECT01000054">
    <property type="protein sequence ID" value="KLU01284.1"/>
    <property type="molecule type" value="Genomic_DNA"/>
</dbReference>
<reference evidence="4" key="1">
    <citation type="submission" date="2015-05" db="EMBL/GenBank/DDBJ databases">
        <title>Permanent draft genome of Rhodopirellula islandicus K833.</title>
        <authorList>
            <person name="Kizina J."/>
            <person name="Richter M."/>
            <person name="Glockner F.O."/>
            <person name="Harder J."/>
        </authorList>
    </citation>
    <scope>NUCLEOTIDE SEQUENCE [LARGE SCALE GENOMIC DNA]</scope>
    <source>
        <strain evidence="4">K833</strain>
    </source>
</reference>
<evidence type="ECO:0000313" key="4">
    <source>
        <dbReference type="EMBL" id="KLU01284.1"/>
    </source>
</evidence>
<keyword evidence="1" id="KW-1133">Transmembrane helix</keyword>
<feature type="transmembrane region" description="Helical" evidence="1">
    <location>
        <begin position="109"/>
        <end position="129"/>
    </location>
</feature>
<dbReference type="AlphaFoldDB" id="A0A0J1E749"/>
<dbReference type="Gene3D" id="3.40.50.2000">
    <property type="entry name" value="Glycogen Phosphorylase B"/>
    <property type="match status" value="2"/>
</dbReference>
<dbReference type="PATRIC" id="fig|595434.4.peg.6123"/>
<dbReference type="OrthoDB" id="9811902at2"/>
<dbReference type="Pfam" id="PF00534">
    <property type="entry name" value="Glycos_transf_1"/>
    <property type="match status" value="1"/>
</dbReference>
<sequence>MKTVVASINFSPDHAGIGVYSSDFPLFLEESGDEVTVVTGFPYYPRWHKREEDKRRLFAAESHHGVRVLRGYLYVPQGKLNAVRRFLHEVSFSAFAFLNFLRAGRADSVVVFTPPLFLALVAVIFKWLWRAKLVINVQDLPLDAAVALGMMKRGFLARVFESLEAWTYRRADMVCSISDSMVATIASKGVKPERLFLVPNWIDAHAAARGAEAGNFLPRFPEAANKFTVAYAGNIGVKQGVDVLIRVAKKLEAETNLHVFMIGEGADKSNLMTQAAELNVKNVTFLPFLDPAEYQSMLSDVDVIFVAQRSGAGNNFFPSKLLGLMARSKPLLVAADPESELARVVADSECGLVSPYDDVSSIAASIRQLMSMRDSLDAMGKRGFESVLQFDREIVLSKWRADILRL</sequence>
<feature type="domain" description="Glycosyl transferase family 1" evidence="2">
    <location>
        <begin position="222"/>
        <end position="383"/>
    </location>
</feature>
<dbReference type="InterPro" id="IPR001296">
    <property type="entry name" value="Glyco_trans_1"/>
</dbReference>
<gene>
    <name evidence="4" type="ORF">RISK_006440</name>
</gene>
<dbReference type="STRING" id="595434.RISK_006440"/>
<dbReference type="Pfam" id="PF13579">
    <property type="entry name" value="Glyco_trans_4_4"/>
    <property type="match status" value="1"/>
</dbReference>
<dbReference type="NCBIfam" id="NF007640">
    <property type="entry name" value="PRK10307.1"/>
    <property type="match status" value="1"/>
</dbReference>
<keyword evidence="1" id="KW-0472">Membrane</keyword>
<protein>
    <submittedName>
        <fullName evidence="4">Glycosyltransferase</fullName>
    </submittedName>
</protein>
<dbReference type="RefSeq" id="WP_047817276.1">
    <property type="nucleotide sequence ID" value="NZ_LECT01000054.1"/>
</dbReference>
<dbReference type="PANTHER" id="PTHR12526">
    <property type="entry name" value="GLYCOSYLTRANSFERASE"/>
    <property type="match status" value="1"/>
</dbReference>
<evidence type="ECO:0000313" key="5">
    <source>
        <dbReference type="Proteomes" id="UP000036367"/>
    </source>
</evidence>
<dbReference type="CDD" id="cd03794">
    <property type="entry name" value="GT4_WbuB-like"/>
    <property type="match status" value="1"/>
</dbReference>
<dbReference type="Proteomes" id="UP000036367">
    <property type="component" value="Unassembled WGS sequence"/>
</dbReference>
<comment type="caution">
    <text evidence="4">The sequence shown here is derived from an EMBL/GenBank/DDBJ whole genome shotgun (WGS) entry which is preliminary data.</text>
</comment>
<evidence type="ECO:0000259" key="2">
    <source>
        <dbReference type="Pfam" id="PF00534"/>
    </source>
</evidence>
<feature type="domain" description="Glycosyltransferase subfamily 4-like N-terminal" evidence="3">
    <location>
        <begin position="16"/>
        <end position="201"/>
    </location>
</feature>
<dbReference type="InterPro" id="IPR028098">
    <property type="entry name" value="Glyco_trans_4-like_N"/>
</dbReference>
<organism evidence="4 5">
    <name type="scientific">Rhodopirellula islandica</name>
    <dbReference type="NCBI Taxonomy" id="595434"/>
    <lineage>
        <taxon>Bacteria</taxon>
        <taxon>Pseudomonadati</taxon>
        <taxon>Planctomycetota</taxon>
        <taxon>Planctomycetia</taxon>
        <taxon>Pirellulales</taxon>
        <taxon>Pirellulaceae</taxon>
        <taxon>Rhodopirellula</taxon>
    </lineage>
</organism>
<name>A0A0J1E749_RHOIS</name>
<dbReference type="PANTHER" id="PTHR12526:SF609">
    <property type="entry name" value="LIPOPOLYSACCHARIDE BIOSYNTHESIS PROTEIN"/>
    <property type="match status" value="1"/>
</dbReference>
<accession>A0A0J1E749</accession>
<evidence type="ECO:0000256" key="1">
    <source>
        <dbReference type="SAM" id="Phobius"/>
    </source>
</evidence>
<keyword evidence="1" id="KW-0812">Transmembrane</keyword>
<keyword evidence="5" id="KW-1185">Reference proteome</keyword>
<dbReference type="SUPFAM" id="SSF53756">
    <property type="entry name" value="UDP-Glycosyltransferase/glycogen phosphorylase"/>
    <property type="match status" value="1"/>
</dbReference>